<dbReference type="InterPro" id="IPR032675">
    <property type="entry name" value="LRR_dom_sf"/>
</dbReference>
<name>A0A1Z5IJW5_9LACO</name>
<keyword evidence="1" id="KW-0732">Signal</keyword>
<feature type="chain" id="PRO_5011116977" evidence="1">
    <location>
        <begin position="31"/>
        <end position="233"/>
    </location>
</feature>
<dbReference type="Gene3D" id="3.80.10.10">
    <property type="entry name" value="Ribonuclease Inhibitor"/>
    <property type="match status" value="2"/>
</dbReference>
<evidence type="ECO:0000256" key="1">
    <source>
        <dbReference type="SAM" id="SignalP"/>
    </source>
</evidence>
<evidence type="ECO:0000313" key="3">
    <source>
        <dbReference type="Proteomes" id="UP000198402"/>
    </source>
</evidence>
<evidence type="ECO:0000313" key="2">
    <source>
        <dbReference type="EMBL" id="GAX02065.1"/>
    </source>
</evidence>
<gene>
    <name evidence="2" type="ORF">IWT126_02129</name>
</gene>
<dbReference type="OrthoDB" id="1816793at2"/>
<dbReference type="STRING" id="1302250.GCA_001313225_02642"/>
<protein>
    <submittedName>
        <fullName evidence="2">Adhesin</fullName>
    </submittedName>
</protein>
<dbReference type="Proteomes" id="UP000198402">
    <property type="component" value="Unassembled WGS sequence"/>
</dbReference>
<accession>A0A1Z5IJW5</accession>
<feature type="signal peptide" evidence="1">
    <location>
        <begin position="1"/>
        <end position="30"/>
    </location>
</feature>
<dbReference type="RefSeq" id="WP_054655787.1">
    <property type="nucleotide sequence ID" value="NZ_BBFL01000013.1"/>
</dbReference>
<dbReference type="AlphaFoldDB" id="A0A1Z5IJW5"/>
<proteinExistence type="predicted"/>
<keyword evidence="3" id="KW-1185">Reference proteome</keyword>
<dbReference type="EMBL" id="BCMG01000012">
    <property type="protein sequence ID" value="GAX02065.1"/>
    <property type="molecule type" value="Genomic_DNA"/>
</dbReference>
<sequence length="233" mass="25461">MKQRNAFYMLLMSLASVLLFLGINTTGASAKDSFGYQGFWYEAAGKQATAWGIDDSDGNEHTYPANIVIPEKVVDPDNGQTYTVTKVGKGAFQSGAYGTTKSVHLPDTVASIGESAFESDRLTSFTAPRNLKYVGEDAFESNKISSLKLNKKLVSISWGGFAFNKITTLNCPSTLRSIGTAAFVSNKLKTVKFNKGLKNISRYAFEGNKLHVHTLHIAKSTKVSKLAFDENYK</sequence>
<dbReference type="InterPro" id="IPR026906">
    <property type="entry name" value="LRR_5"/>
</dbReference>
<reference evidence="2 3" key="1">
    <citation type="submission" date="2015-11" db="EMBL/GenBank/DDBJ databases">
        <title>Draft genome sequences of new species of the genus Lactobacillus isolated from orchardgrass silage.</title>
        <authorList>
            <person name="Tohno M."/>
            <person name="Tanizawa Y."/>
            <person name="Arita M."/>
        </authorList>
    </citation>
    <scope>NUCLEOTIDE SEQUENCE [LARGE SCALE GENOMIC DNA]</scope>
    <source>
        <strain evidence="2 3">IWT126</strain>
    </source>
</reference>
<comment type="caution">
    <text evidence="2">The sequence shown here is derived from an EMBL/GenBank/DDBJ whole genome shotgun (WGS) entry which is preliminary data.</text>
</comment>
<dbReference type="Pfam" id="PF13306">
    <property type="entry name" value="LRR_5"/>
    <property type="match status" value="1"/>
</dbReference>
<organism evidence="2 3">
    <name type="scientific">Secundilactobacillus silagei JCM 19001</name>
    <dbReference type="NCBI Taxonomy" id="1302250"/>
    <lineage>
        <taxon>Bacteria</taxon>
        <taxon>Bacillati</taxon>
        <taxon>Bacillota</taxon>
        <taxon>Bacilli</taxon>
        <taxon>Lactobacillales</taxon>
        <taxon>Lactobacillaceae</taxon>
        <taxon>Secundilactobacillus</taxon>
    </lineage>
</organism>